<dbReference type="GO" id="GO:0047617">
    <property type="term" value="F:fatty acyl-CoA hydrolase activity"/>
    <property type="evidence" value="ECO:0007669"/>
    <property type="project" value="TreeGrafter"/>
</dbReference>
<dbReference type="InterPro" id="IPR033120">
    <property type="entry name" value="HOTDOG_ACOT"/>
</dbReference>
<dbReference type="AlphaFoldDB" id="A0A178ZNY4"/>
<sequence length="457" mass="50917">MARHMLLWLSRARLAQQAAQRVAPAKRALIRPFHSTLAARTDGVYKALTEMRVRTPWIQALRERKEAEENPQTAAVESPKPVLTPKKMSDSYVSLILPLSQDPWLLDTYANYTGQIRIGTLLMDLDALAGVVAYRHTGEGVSNVTAAVDRITIKNPIREICDLELSGQVTYATGRSSLEVTLQIAKAPAPGRQVAPEDVFMTCAFTMVALDPITKKPVNIAPLEVSTPAEKALFAKGEENYRHKKAMRSTHILTKPPDADESALIHKMWTDSLAYADSKNPKKQPSNVLAMSKTTIHSTQIMMPQYRNRHHFMIFGGFLLKQTFELAFTCAASFSHTRPRFLNLDPSTFEEPVPVGSVLYVSAGVSFTEPHPSGGTRIQVMVRTHVRPVEHQDQERKSTGTFFYTFFSPADVSVLPQSYSEFMGWVAGRRRAERLSAMLDADPNLVLGSLHDDNVTE</sequence>
<dbReference type="STRING" id="1367422.A0A178ZNY4"/>
<feature type="domain" description="HotDog ACOT-type" evidence="5">
    <location>
        <begin position="292"/>
        <end position="412"/>
    </location>
</feature>
<evidence type="ECO:0000313" key="6">
    <source>
        <dbReference type="EMBL" id="OAP61362.1"/>
    </source>
</evidence>
<dbReference type="OrthoDB" id="331699at2759"/>
<feature type="domain" description="HotDog ACOT-type" evidence="5">
    <location>
        <begin position="89"/>
        <end position="213"/>
    </location>
</feature>
<dbReference type="SUPFAM" id="SSF54637">
    <property type="entry name" value="Thioesterase/thiol ester dehydrase-isomerase"/>
    <property type="match status" value="2"/>
</dbReference>
<keyword evidence="2" id="KW-0677">Repeat</keyword>
<evidence type="ECO:0000313" key="7">
    <source>
        <dbReference type="Proteomes" id="UP000078343"/>
    </source>
</evidence>
<dbReference type="Gene3D" id="3.10.129.10">
    <property type="entry name" value="Hotdog Thioesterase"/>
    <property type="match status" value="2"/>
</dbReference>
<dbReference type="GeneID" id="30007734"/>
<dbReference type="PANTHER" id="PTHR12655:SF0">
    <property type="entry name" value="ACYL-COENZYME A THIOESTERASE 9, MITOCHONDRIAL"/>
    <property type="match status" value="1"/>
</dbReference>
<protein>
    <recommendedName>
        <fullName evidence="5">HotDog ACOT-type domain-containing protein</fullName>
    </recommendedName>
</protein>
<evidence type="ECO:0000256" key="1">
    <source>
        <dbReference type="ARBA" id="ARBA00010458"/>
    </source>
</evidence>
<dbReference type="RefSeq" id="XP_018694729.1">
    <property type="nucleotide sequence ID" value="XM_018835079.1"/>
</dbReference>
<organism evidence="6 7">
    <name type="scientific">Fonsecaea erecta</name>
    <dbReference type="NCBI Taxonomy" id="1367422"/>
    <lineage>
        <taxon>Eukaryota</taxon>
        <taxon>Fungi</taxon>
        <taxon>Dikarya</taxon>
        <taxon>Ascomycota</taxon>
        <taxon>Pezizomycotina</taxon>
        <taxon>Eurotiomycetes</taxon>
        <taxon>Chaetothyriomycetidae</taxon>
        <taxon>Chaetothyriales</taxon>
        <taxon>Herpotrichiellaceae</taxon>
        <taxon>Fonsecaea</taxon>
    </lineage>
</organism>
<gene>
    <name evidence="6" type="ORF">AYL99_03565</name>
</gene>
<evidence type="ECO:0000256" key="2">
    <source>
        <dbReference type="ARBA" id="ARBA00022737"/>
    </source>
</evidence>
<comment type="caution">
    <text evidence="6">The sequence shown here is derived from an EMBL/GenBank/DDBJ whole genome shotgun (WGS) entry which is preliminary data.</text>
</comment>
<accession>A0A178ZNY4</accession>
<dbReference type="GO" id="GO:0006637">
    <property type="term" value="P:acyl-CoA metabolic process"/>
    <property type="evidence" value="ECO:0007669"/>
    <property type="project" value="TreeGrafter"/>
</dbReference>
<dbReference type="EMBL" id="LVYI01000003">
    <property type="protein sequence ID" value="OAP61362.1"/>
    <property type="molecule type" value="Genomic_DNA"/>
</dbReference>
<keyword evidence="4" id="KW-0809">Transit peptide</keyword>
<dbReference type="Proteomes" id="UP000078343">
    <property type="component" value="Unassembled WGS sequence"/>
</dbReference>
<evidence type="ECO:0000256" key="3">
    <source>
        <dbReference type="ARBA" id="ARBA00022801"/>
    </source>
</evidence>
<evidence type="ECO:0000256" key="4">
    <source>
        <dbReference type="ARBA" id="ARBA00022946"/>
    </source>
</evidence>
<keyword evidence="7" id="KW-1185">Reference proteome</keyword>
<name>A0A178ZNY4_9EURO</name>
<keyword evidence="3" id="KW-0378">Hydrolase</keyword>
<dbReference type="PROSITE" id="PS51770">
    <property type="entry name" value="HOTDOG_ACOT"/>
    <property type="match status" value="2"/>
</dbReference>
<dbReference type="FunFam" id="3.10.129.10:FF:000032">
    <property type="entry name" value="Acyl-CoA thioester hydrolase"/>
    <property type="match status" value="1"/>
</dbReference>
<dbReference type="GO" id="GO:0005739">
    <property type="term" value="C:mitochondrion"/>
    <property type="evidence" value="ECO:0007669"/>
    <property type="project" value="TreeGrafter"/>
</dbReference>
<comment type="similarity">
    <text evidence="1">Belongs to the acyl coenzyme A hydrolase family.</text>
</comment>
<evidence type="ECO:0000259" key="5">
    <source>
        <dbReference type="PROSITE" id="PS51770"/>
    </source>
</evidence>
<dbReference type="CDD" id="cd03442">
    <property type="entry name" value="BFIT_BACH"/>
    <property type="match status" value="2"/>
</dbReference>
<dbReference type="PANTHER" id="PTHR12655">
    <property type="entry name" value="ACYL-COA THIOESTERASE"/>
    <property type="match status" value="1"/>
</dbReference>
<reference evidence="6 7" key="1">
    <citation type="submission" date="2016-04" db="EMBL/GenBank/DDBJ databases">
        <title>Draft genome of Fonsecaea erecta CBS 125763.</title>
        <authorList>
            <person name="Weiss V.A."/>
            <person name="Vicente V.A."/>
            <person name="Raittz R.T."/>
            <person name="Moreno L.F."/>
            <person name="De Souza E.M."/>
            <person name="Pedrosa F.O."/>
            <person name="Steffens M.B."/>
            <person name="Faoro H."/>
            <person name="Tadra-Sfeir M.Z."/>
            <person name="Najafzadeh M.J."/>
            <person name="Felipe M.S."/>
            <person name="Teixeira M."/>
            <person name="Sun J."/>
            <person name="Xi L."/>
            <person name="Gomes R."/>
            <person name="De Azevedo C.M."/>
            <person name="Salgado C.G."/>
            <person name="Da Silva M.B."/>
            <person name="Nascimento M.F."/>
            <person name="Queiroz-Telles F."/>
            <person name="Attili D.S."/>
            <person name="Gorbushina A."/>
        </authorList>
    </citation>
    <scope>NUCLEOTIDE SEQUENCE [LARGE SCALE GENOMIC DNA]</scope>
    <source>
        <strain evidence="6 7">CBS 125763</strain>
    </source>
</reference>
<dbReference type="InterPro" id="IPR029069">
    <property type="entry name" value="HotDog_dom_sf"/>
</dbReference>
<proteinExistence type="inferred from homology"/>